<evidence type="ECO:0000256" key="2">
    <source>
        <dbReference type="SAM" id="MobiDB-lite"/>
    </source>
</evidence>
<name>A0A3B3TN62_9TELE</name>
<feature type="compositionally biased region" description="Acidic residues" evidence="2">
    <location>
        <begin position="1"/>
        <end position="18"/>
    </location>
</feature>
<keyword evidence="4" id="KW-1185">Reference proteome</keyword>
<evidence type="ECO:0000256" key="1">
    <source>
        <dbReference type="ARBA" id="ARBA00022737"/>
    </source>
</evidence>
<dbReference type="Proteomes" id="UP000261500">
    <property type="component" value="Unplaced"/>
</dbReference>
<feature type="compositionally biased region" description="Polar residues" evidence="2">
    <location>
        <begin position="20"/>
        <end position="32"/>
    </location>
</feature>
<dbReference type="GO" id="GO:0005737">
    <property type="term" value="C:cytoplasm"/>
    <property type="evidence" value="ECO:0007669"/>
    <property type="project" value="TreeGrafter"/>
</dbReference>
<dbReference type="AlphaFoldDB" id="A0A3B3TN62"/>
<dbReference type="PANTHER" id="PTHR10372">
    <property type="entry name" value="PLAKOPHILLIN-RELATED"/>
    <property type="match status" value="1"/>
</dbReference>
<evidence type="ECO:0000313" key="3">
    <source>
        <dbReference type="Ensembl" id="ENSPLAP00000001719.1"/>
    </source>
</evidence>
<dbReference type="PANTHER" id="PTHR10372:SF5">
    <property type="entry name" value="SPLICING REGULATOR ARVCF"/>
    <property type="match status" value="1"/>
</dbReference>
<reference evidence="3" key="2">
    <citation type="submission" date="2025-09" db="UniProtKB">
        <authorList>
            <consortium name="Ensembl"/>
        </authorList>
    </citation>
    <scope>IDENTIFICATION</scope>
</reference>
<accession>A0A3B3TN62</accession>
<feature type="compositionally biased region" description="Low complexity" evidence="2">
    <location>
        <begin position="56"/>
        <end position="75"/>
    </location>
</feature>
<dbReference type="STRING" id="48699.ENSPLAP00000001719"/>
<dbReference type="GeneTree" id="ENSGT00940000157027"/>
<dbReference type="Ensembl" id="ENSPLAT00000014251.1">
    <property type="protein sequence ID" value="ENSPLAP00000001719.1"/>
    <property type="gene ID" value="ENSPLAG00000002835.1"/>
</dbReference>
<evidence type="ECO:0000313" key="4">
    <source>
        <dbReference type="Proteomes" id="UP000261500"/>
    </source>
</evidence>
<proteinExistence type="predicted"/>
<organism evidence="3 4">
    <name type="scientific">Poecilia latipinna</name>
    <name type="common">sailfin molly</name>
    <dbReference type="NCBI Taxonomy" id="48699"/>
    <lineage>
        <taxon>Eukaryota</taxon>
        <taxon>Metazoa</taxon>
        <taxon>Chordata</taxon>
        <taxon>Craniata</taxon>
        <taxon>Vertebrata</taxon>
        <taxon>Euteleostomi</taxon>
        <taxon>Actinopterygii</taxon>
        <taxon>Neopterygii</taxon>
        <taxon>Teleostei</taxon>
        <taxon>Neoteleostei</taxon>
        <taxon>Acanthomorphata</taxon>
        <taxon>Ovalentaria</taxon>
        <taxon>Atherinomorphae</taxon>
        <taxon>Cyprinodontiformes</taxon>
        <taxon>Poeciliidae</taxon>
        <taxon>Poeciliinae</taxon>
        <taxon>Poecilia</taxon>
    </lineage>
</organism>
<dbReference type="GO" id="GO:0005886">
    <property type="term" value="C:plasma membrane"/>
    <property type="evidence" value="ECO:0007669"/>
    <property type="project" value="TreeGrafter"/>
</dbReference>
<feature type="region of interest" description="Disordered" evidence="2">
    <location>
        <begin position="56"/>
        <end position="77"/>
    </location>
</feature>
<keyword evidence="1" id="KW-0677">Repeat</keyword>
<dbReference type="InterPro" id="IPR028435">
    <property type="entry name" value="Plakophilin/d_Catenin"/>
</dbReference>
<feature type="region of interest" description="Disordered" evidence="2">
    <location>
        <begin position="1"/>
        <end position="34"/>
    </location>
</feature>
<dbReference type="GO" id="GO:0005634">
    <property type="term" value="C:nucleus"/>
    <property type="evidence" value="ECO:0007669"/>
    <property type="project" value="TreeGrafter"/>
</dbReference>
<dbReference type="GO" id="GO:0098609">
    <property type="term" value="P:cell-cell adhesion"/>
    <property type="evidence" value="ECO:0007669"/>
    <property type="project" value="InterPro"/>
</dbReference>
<dbReference type="GO" id="GO:0005912">
    <property type="term" value="C:adherens junction"/>
    <property type="evidence" value="ECO:0007669"/>
    <property type="project" value="TreeGrafter"/>
</dbReference>
<sequence>MQEPQEVVEETVTIEEDPGTPTSHVSVVTSDDGTTRRTETKVTKMVKTVTTRTVRQVPLGPDGLPLPEGSSPLSSYTDSIDRRYMKNGGERFITPQATSTLTRAYNNSYNDSYVETPESQYIRHYGLHDGYTDLTDNYGSLSRGVNFRPPRYPYIPRPFFKVFFILPVQIPFYMFEVSHKPFL</sequence>
<reference evidence="3" key="1">
    <citation type="submission" date="2025-08" db="UniProtKB">
        <authorList>
            <consortium name="Ensembl"/>
        </authorList>
    </citation>
    <scope>IDENTIFICATION</scope>
</reference>
<protein>
    <submittedName>
        <fullName evidence="3">Uncharacterized protein</fullName>
    </submittedName>
</protein>